<dbReference type="PROSITE" id="PS00375">
    <property type="entry name" value="UDPGT"/>
    <property type="match status" value="1"/>
</dbReference>
<feature type="domain" description="Glycosyltransferase N-terminal" evidence="8">
    <location>
        <begin position="8"/>
        <end position="251"/>
    </location>
</feature>
<keyword evidence="3 6" id="KW-0328">Glycosyltransferase</keyword>
<evidence type="ECO:0000259" key="8">
    <source>
        <dbReference type="Pfam" id="PF26168"/>
    </source>
</evidence>
<protein>
    <recommendedName>
        <fullName evidence="7">Glycosyltransferase</fullName>
        <ecNumber evidence="7">2.4.1.-</ecNumber>
    </recommendedName>
</protein>
<keyword evidence="4 6" id="KW-0808">Transferase</keyword>
<evidence type="ECO:0000256" key="4">
    <source>
        <dbReference type="ARBA" id="ARBA00022679"/>
    </source>
</evidence>
<keyword evidence="5" id="KW-0414">Isoprene biosynthesis</keyword>
<keyword evidence="10" id="KW-1185">Reference proteome</keyword>
<dbReference type="Pfam" id="PF26168">
    <property type="entry name" value="Glyco_transf_N"/>
    <property type="match status" value="1"/>
</dbReference>
<evidence type="ECO:0000256" key="1">
    <source>
        <dbReference type="ARBA" id="ARBA00004721"/>
    </source>
</evidence>
<evidence type="ECO:0000256" key="7">
    <source>
        <dbReference type="RuleBase" id="RU362057"/>
    </source>
</evidence>
<dbReference type="PANTHER" id="PTHR48047:SF107">
    <property type="entry name" value="UDP-GLYCOSYLTRANSFERASE 92A1-LIKE"/>
    <property type="match status" value="1"/>
</dbReference>
<name>A0AAF0XXC8_DAUCS</name>
<dbReference type="PANTHER" id="PTHR48047">
    <property type="entry name" value="GLYCOSYLTRANSFERASE"/>
    <property type="match status" value="1"/>
</dbReference>
<dbReference type="GO" id="GO:0035251">
    <property type="term" value="F:UDP-glucosyltransferase activity"/>
    <property type="evidence" value="ECO:0007669"/>
    <property type="project" value="TreeGrafter"/>
</dbReference>
<comment type="pathway">
    <text evidence="1">Secondary metabolite biosynthesis; terpenoid biosynthesis.</text>
</comment>
<comment type="similarity">
    <text evidence="2 6">Belongs to the UDP-glycosyltransferase family.</text>
</comment>
<dbReference type="EC" id="2.4.1.-" evidence="7"/>
<evidence type="ECO:0000313" key="9">
    <source>
        <dbReference type="EMBL" id="WOH14619.1"/>
    </source>
</evidence>
<sequence>MGNPQEHIVMIPFLAQGHIIPFLELAKKLQETTNFTITLVSTPLNIQKLKATQSSTCKIHLVSLPFNPSDHDLPPNAETTEALPLYQIGALCHASTALETPFQQLISTLTFEQGKPPLCIISDVFMGWTNRVAKLLDIINVSLSTCGAYGTAAFHSVWQSLPQRYVKSDDEEFVLPGFPETCKITRAHLHKHVRNADGSDRGSKFFQPQLSLCLGSFGWLCNTVEEIEPLGVQVLKNYTKLPVWCIGPLLPPRMLDSSSCSNEIFDKRAGIEPGLSPETCVQWLDSYPENSVLYISFGSQNTISPAQMMELAKGIEESGKPFIWTVRPPIGFDLNEKFRDEWLPHKFEERMSASKRGLLIHKWAPQLDILCHKSTGAFLSHCGWNSTMESLSQGVPLIGWPLAGEQVYNSKMIEEEMGVGVELARGLESCITKNDVKRVIEIVLENEGIRRKAGEISEMIKQGARQNNGKKGSSLQALDDFVSALLAYSRT</sequence>
<dbReference type="InterPro" id="IPR058980">
    <property type="entry name" value="Glyco_transf_N"/>
</dbReference>
<evidence type="ECO:0000256" key="2">
    <source>
        <dbReference type="ARBA" id="ARBA00009995"/>
    </source>
</evidence>
<dbReference type="EMBL" id="CP093351">
    <property type="protein sequence ID" value="WOH14619.1"/>
    <property type="molecule type" value="Genomic_DNA"/>
</dbReference>
<dbReference type="Pfam" id="PF00201">
    <property type="entry name" value="UDPGT"/>
    <property type="match status" value="1"/>
</dbReference>
<dbReference type="InterPro" id="IPR002213">
    <property type="entry name" value="UDP_glucos_trans"/>
</dbReference>
<dbReference type="SUPFAM" id="SSF53756">
    <property type="entry name" value="UDP-Glycosyltransferase/glycogen phosphorylase"/>
    <property type="match status" value="1"/>
</dbReference>
<reference evidence="9" key="2">
    <citation type="submission" date="2022-03" db="EMBL/GenBank/DDBJ databases">
        <title>Draft title - Genomic analysis of global carrot germplasm unveils the trajectory of domestication and the origin of high carotenoid orange carrot.</title>
        <authorList>
            <person name="Iorizzo M."/>
            <person name="Ellison S."/>
            <person name="Senalik D."/>
            <person name="Macko-Podgorni A."/>
            <person name="Grzebelus D."/>
            <person name="Bostan H."/>
            <person name="Rolling W."/>
            <person name="Curaba J."/>
            <person name="Simon P."/>
        </authorList>
    </citation>
    <scope>NUCLEOTIDE SEQUENCE</scope>
    <source>
        <tissue evidence="9">Leaf</tissue>
    </source>
</reference>
<proteinExistence type="inferred from homology"/>
<dbReference type="GO" id="GO:0008299">
    <property type="term" value="P:isoprenoid biosynthetic process"/>
    <property type="evidence" value="ECO:0007669"/>
    <property type="project" value="UniProtKB-KW"/>
</dbReference>
<accession>A0AAF0XXC8</accession>
<gene>
    <name evidence="9" type="ORF">DCAR_0934139</name>
</gene>
<evidence type="ECO:0000256" key="5">
    <source>
        <dbReference type="ARBA" id="ARBA00023229"/>
    </source>
</evidence>
<dbReference type="Gene3D" id="3.40.50.2000">
    <property type="entry name" value="Glycogen Phosphorylase B"/>
    <property type="match status" value="2"/>
</dbReference>
<dbReference type="Proteomes" id="UP000077755">
    <property type="component" value="Chromosome 9"/>
</dbReference>
<dbReference type="FunFam" id="3.40.50.2000:FF:000103">
    <property type="entry name" value="Glycosyltransferase"/>
    <property type="match status" value="1"/>
</dbReference>
<reference evidence="9" key="1">
    <citation type="journal article" date="2016" name="Nat. Genet.">
        <title>A high-quality carrot genome assembly provides new insights into carotenoid accumulation and asterid genome evolution.</title>
        <authorList>
            <person name="Iorizzo M."/>
            <person name="Ellison S."/>
            <person name="Senalik D."/>
            <person name="Zeng P."/>
            <person name="Satapoomin P."/>
            <person name="Huang J."/>
            <person name="Bowman M."/>
            <person name="Iovene M."/>
            <person name="Sanseverino W."/>
            <person name="Cavagnaro P."/>
            <person name="Yildiz M."/>
            <person name="Macko-Podgorni A."/>
            <person name="Moranska E."/>
            <person name="Grzebelus E."/>
            <person name="Grzebelus D."/>
            <person name="Ashrafi H."/>
            <person name="Zheng Z."/>
            <person name="Cheng S."/>
            <person name="Spooner D."/>
            <person name="Van Deynze A."/>
            <person name="Simon P."/>
        </authorList>
    </citation>
    <scope>NUCLEOTIDE SEQUENCE</scope>
    <source>
        <tissue evidence="9">Leaf</tissue>
    </source>
</reference>
<dbReference type="FunFam" id="3.40.50.2000:FF:000064">
    <property type="entry name" value="Glycosyltransferase"/>
    <property type="match status" value="1"/>
</dbReference>
<dbReference type="InterPro" id="IPR035595">
    <property type="entry name" value="UDP_glycos_trans_CS"/>
</dbReference>
<dbReference type="CDD" id="cd03784">
    <property type="entry name" value="GT1_Gtf-like"/>
    <property type="match status" value="1"/>
</dbReference>
<evidence type="ECO:0000256" key="3">
    <source>
        <dbReference type="ARBA" id="ARBA00022676"/>
    </source>
</evidence>
<dbReference type="AlphaFoldDB" id="A0AAF0XXC8"/>
<evidence type="ECO:0000256" key="6">
    <source>
        <dbReference type="RuleBase" id="RU003718"/>
    </source>
</evidence>
<organism evidence="9 10">
    <name type="scientific">Daucus carota subsp. sativus</name>
    <name type="common">Carrot</name>
    <dbReference type="NCBI Taxonomy" id="79200"/>
    <lineage>
        <taxon>Eukaryota</taxon>
        <taxon>Viridiplantae</taxon>
        <taxon>Streptophyta</taxon>
        <taxon>Embryophyta</taxon>
        <taxon>Tracheophyta</taxon>
        <taxon>Spermatophyta</taxon>
        <taxon>Magnoliopsida</taxon>
        <taxon>eudicotyledons</taxon>
        <taxon>Gunneridae</taxon>
        <taxon>Pentapetalae</taxon>
        <taxon>asterids</taxon>
        <taxon>campanulids</taxon>
        <taxon>Apiales</taxon>
        <taxon>Apiaceae</taxon>
        <taxon>Apioideae</taxon>
        <taxon>Scandiceae</taxon>
        <taxon>Daucinae</taxon>
        <taxon>Daucus</taxon>
        <taxon>Daucus sect. Daucus</taxon>
    </lineage>
</organism>
<evidence type="ECO:0000313" key="10">
    <source>
        <dbReference type="Proteomes" id="UP000077755"/>
    </source>
</evidence>